<proteinExistence type="predicted"/>
<keyword evidence="1" id="KW-0472">Membrane</keyword>
<gene>
    <name evidence="2" type="ORF">ACH49W_22500</name>
</gene>
<feature type="transmembrane region" description="Helical" evidence="1">
    <location>
        <begin position="319"/>
        <end position="340"/>
    </location>
</feature>
<feature type="transmembrane region" description="Helical" evidence="1">
    <location>
        <begin position="149"/>
        <end position="171"/>
    </location>
</feature>
<feature type="transmembrane region" description="Helical" evidence="1">
    <location>
        <begin position="206"/>
        <end position="232"/>
    </location>
</feature>
<feature type="transmembrane region" description="Helical" evidence="1">
    <location>
        <begin position="177"/>
        <end position="194"/>
    </location>
</feature>
<evidence type="ECO:0000313" key="3">
    <source>
        <dbReference type="Proteomes" id="UP001611415"/>
    </source>
</evidence>
<sequence length="631" mass="67942">MTDGVRTLERVRPVESMRQRKFPPRRIDEWARRSRAAQIATPRAVIFAACCLVVAQLALRGWIAGRGYFYWDDLVLVGRAGRYELLSADLLLYDHDGHFMPLAFVTAWLVTRAAPLVWAGPVISLIVLQLAASLAVLRTLIVVAGKRRAILAPLALFLVCPLTLPAFVWWAAALNALPLQFALAWVAGDAVLLVRTGRRRYAVSGIVVLVVALLFFEKSVVVPFVAFAAAALTRHVDGHRGVVGTVARRGAALWIGCGVVLAAWLAVYLSVVDVAAVHGSRHDVRELLRSATSLGVVPALSGGPWVWERWLPATPWAAPPGWAVAAAWVVLGALVMIALAARRRLTAVLVAVAVYVVVAQLPLAVIRSGPHTATEIMQSLRYLADVAVVMALAGALTIRARPREFTPCLSTLRPGSRRFAAAALAGLTVAFVVSSLWSSWTFARSWAVSPTRTYLANVTAALGAQDAPLLEQEVPWEVLAPYAYPRNLADRVLAPVAAPGAFADSTPRLRMITDTGEIVDAVVWWNRHIRPGPDPACDYRIAGSTPVELPLDGPMLDNNWTAQLNYLADRNGRITVGLEHGRPVVVPVEAGMHTVYVRVVGGGSILRIGSYTTGLGLCVGVGPVGVASYDR</sequence>
<feature type="transmembrane region" description="Helical" evidence="1">
    <location>
        <begin position="287"/>
        <end position="307"/>
    </location>
</feature>
<feature type="transmembrane region" description="Helical" evidence="1">
    <location>
        <begin position="44"/>
        <end position="63"/>
    </location>
</feature>
<dbReference type="RefSeq" id="WP_397093486.1">
    <property type="nucleotide sequence ID" value="NZ_JBIRYO010000015.1"/>
</dbReference>
<name>A0ABW7X545_9NOCA</name>
<dbReference type="EMBL" id="JBIRYO010000015">
    <property type="protein sequence ID" value="MFI2476158.1"/>
    <property type="molecule type" value="Genomic_DNA"/>
</dbReference>
<evidence type="ECO:0000256" key="1">
    <source>
        <dbReference type="SAM" id="Phobius"/>
    </source>
</evidence>
<keyword evidence="1" id="KW-1133">Transmembrane helix</keyword>
<feature type="transmembrane region" description="Helical" evidence="1">
    <location>
        <begin position="347"/>
        <end position="367"/>
    </location>
</feature>
<feature type="transmembrane region" description="Helical" evidence="1">
    <location>
        <begin position="252"/>
        <end position="275"/>
    </location>
</feature>
<protein>
    <submittedName>
        <fullName evidence="2">Uncharacterized protein</fullName>
    </submittedName>
</protein>
<accession>A0ABW7X545</accession>
<evidence type="ECO:0000313" key="2">
    <source>
        <dbReference type="EMBL" id="MFI2476158.1"/>
    </source>
</evidence>
<comment type="caution">
    <text evidence="2">The sequence shown here is derived from an EMBL/GenBank/DDBJ whole genome shotgun (WGS) entry which is preliminary data.</text>
</comment>
<feature type="transmembrane region" description="Helical" evidence="1">
    <location>
        <begin position="419"/>
        <end position="440"/>
    </location>
</feature>
<dbReference type="Proteomes" id="UP001611415">
    <property type="component" value="Unassembled WGS sequence"/>
</dbReference>
<feature type="transmembrane region" description="Helical" evidence="1">
    <location>
        <begin position="379"/>
        <end position="398"/>
    </location>
</feature>
<keyword evidence="3" id="KW-1185">Reference proteome</keyword>
<organism evidence="2 3">
    <name type="scientific">Nocardia xishanensis</name>
    <dbReference type="NCBI Taxonomy" id="238964"/>
    <lineage>
        <taxon>Bacteria</taxon>
        <taxon>Bacillati</taxon>
        <taxon>Actinomycetota</taxon>
        <taxon>Actinomycetes</taxon>
        <taxon>Mycobacteriales</taxon>
        <taxon>Nocardiaceae</taxon>
        <taxon>Nocardia</taxon>
    </lineage>
</organism>
<feature type="transmembrane region" description="Helical" evidence="1">
    <location>
        <begin position="116"/>
        <end position="137"/>
    </location>
</feature>
<keyword evidence="1" id="KW-0812">Transmembrane</keyword>
<reference evidence="2 3" key="1">
    <citation type="submission" date="2024-10" db="EMBL/GenBank/DDBJ databases">
        <title>The Natural Products Discovery Center: Release of the First 8490 Sequenced Strains for Exploring Actinobacteria Biosynthetic Diversity.</title>
        <authorList>
            <person name="Kalkreuter E."/>
            <person name="Kautsar S.A."/>
            <person name="Yang D."/>
            <person name="Bader C.D."/>
            <person name="Teijaro C.N."/>
            <person name="Fluegel L."/>
            <person name="Davis C.M."/>
            <person name="Simpson J.R."/>
            <person name="Lauterbach L."/>
            <person name="Steele A.D."/>
            <person name="Gui C."/>
            <person name="Meng S."/>
            <person name="Li G."/>
            <person name="Viehrig K."/>
            <person name="Ye F."/>
            <person name="Su P."/>
            <person name="Kiefer A.F."/>
            <person name="Nichols A."/>
            <person name="Cepeda A.J."/>
            <person name="Yan W."/>
            <person name="Fan B."/>
            <person name="Jiang Y."/>
            <person name="Adhikari A."/>
            <person name="Zheng C.-J."/>
            <person name="Schuster L."/>
            <person name="Cowan T.M."/>
            <person name="Smanski M.J."/>
            <person name="Chevrette M.G."/>
            <person name="De Carvalho L.P.S."/>
            <person name="Shen B."/>
        </authorList>
    </citation>
    <scope>NUCLEOTIDE SEQUENCE [LARGE SCALE GENOMIC DNA]</scope>
    <source>
        <strain evidence="2 3">NPDC019275</strain>
    </source>
</reference>